<sequence>MRQASDFSQMIVDGTRQDADQIAESLSRWYVPVDVVPLAGVPRLRLRAACGALPGIRFSRSEIVDGLRILPRVAFDAVGFVLPTSGRLEVSGTREPASAGPNEVLAVDGTGCQALCYSPDFRTRSIAIDRGVLARRLAALIDRPISREIEFAPRIGAQAIRYGALSTLLACVTDETFGKSLGHSPFTAARMPAVLIDFILETWPHTYSREFEREPPLIAPRYVKAAVDFIEAHPQAPAPATDIAGFAGVSLRALQYGFRRFVGLSITEYQRRVRLQRSRAKLLTSADSIEAVARRWGFSNAGRFSHHFKAAFGLFPSELTRD</sequence>
<dbReference type="InterPro" id="IPR009057">
    <property type="entry name" value="Homeodomain-like_sf"/>
</dbReference>
<keyword evidence="1" id="KW-0805">Transcription regulation</keyword>
<dbReference type="RefSeq" id="WP_238243754.1">
    <property type="nucleotide sequence ID" value="NZ_BPQP01000027.1"/>
</dbReference>
<evidence type="ECO:0000313" key="5">
    <source>
        <dbReference type="EMBL" id="GJD94581.1"/>
    </source>
</evidence>
<accession>A0ABQ4RUR8</accession>
<reference evidence="5" key="1">
    <citation type="journal article" date="2021" name="Front. Microbiol.">
        <title>Comprehensive Comparative Genomics and Phenotyping of Methylobacterium Species.</title>
        <authorList>
            <person name="Alessa O."/>
            <person name="Ogura Y."/>
            <person name="Fujitani Y."/>
            <person name="Takami H."/>
            <person name="Hayashi T."/>
            <person name="Sahin N."/>
            <person name="Tani A."/>
        </authorList>
    </citation>
    <scope>NUCLEOTIDE SEQUENCE</scope>
    <source>
        <strain evidence="5">DSM 19015</strain>
    </source>
</reference>
<dbReference type="Proteomes" id="UP001055125">
    <property type="component" value="Unassembled WGS sequence"/>
</dbReference>
<gene>
    <name evidence="5" type="primary">rhaR</name>
    <name evidence="5" type="ORF">OCOJLMKI_1784</name>
</gene>
<dbReference type="InterPro" id="IPR018060">
    <property type="entry name" value="HTH_AraC"/>
</dbReference>
<evidence type="ECO:0000256" key="2">
    <source>
        <dbReference type="ARBA" id="ARBA00023125"/>
    </source>
</evidence>
<comment type="caution">
    <text evidence="5">The sequence shown here is derived from an EMBL/GenBank/DDBJ whole genome shotgun (WGS) entry which is preliminary data.</text>
</comment>
<dbReference type="Pfam" id="PF12833">
    <property type="entry name" value="HTH_18"/>
    <property type="match status" value="1"/>
</dbReference>
<evidence type="ECO:0000313" key="6">
    <source>
        <dbReference type="Proteomes" id="UP001055125"/>
    </source>
</evidence>
<dbReference type="InterPro" id="IPR035418">
    <property type="entry name" value="AraC-bd_2"/>
</dbReference>
<dbReference type="EMBL" id="BPQP01000027">
    <property type="protein sequence ID" value="GJD94581.1"/>
    <property type="molecule type" value="Genomic_DNA"/>
</dbReference>
<protein>
    <submittedName>
        <fullName evidence="5">HTH-type transcriptional activator RhaR</fullName>
    </submittedName>
</protein>
<keyword evidence="6" id="KW-1185">Reference proteome</keyword>
<feature type="domain" description="HTH araC/xylS-type" evidence="4">
    <location>
        <begin position="224"/>
        <end position="322"/>
    </location>
</feature>
<evidence type="ECO:0000256" key="1">
    <source>
        <dbReference type="ARBA" id="ARBA00023015"/>
    </source>
</evidence>
<organism evidence="5 6">
    <name type="scientific">Methylobacterium iners</name>
    <dbReference type="NCBI Taxonomy" id="418707"/>
    <lineage>
        <taxon>Bacteria</taxon>
        <taxon>Pseudomonadati</taxon>
        <taxon>Pseudomonadota</taxon>
        <taxon>Alphaproteobacteria</taxon>
        <taxon>Hyphomicrobiales</taxon>
        <taxon>Methylobacteriaceae</taxon>
        <taxon>Methylobacterium</taxon>
    </lineage>
</organism>
<dbReference type="InterPro" id="IPR050204">
    <property type="entry name" value="AraC_XylS_family_regulators"/>
</dbReference>
<dbReference type="SUPFAM" id="SSF46689">
    <property type="entry name" value="Homeodomain-like"/>
    <property type="match status" value="2"/>
</dbReference>
<keyword evidence="2" id="KW-0238">DNA-binding</keyword>
<dbReference type="SMART" id="SM00342">
    <property type="entry name" value="HTH_ARAC"/>
    <property type="match status" value="1"/>
</dbReference>
<proteinExistence type="predicted"/>
<dbReference type="PROSITE" id="PS01124">
    <property type="entry name" value="HTH_ARAC_FAMILY_2"/>
    <property type="match status" value="1"/>
</dbReference>
<evidence type="ECO:0000259" key="4">
    <source>
        <dbReference type="PROSITE" id="PS01124"/>
    </source>
</evidence>
<dbReference type="PANTHER" id="PTHR46796:SF12">
    <property type="entry name" value="HTH-TYPE DNA-BINDING TRANSCRIPTIONAL ACTIVATOR EUTR"/>
    <property type="match status" value="1"/>
</dbReference>
<dbReference type="Gene3D" id="1.10.10.60">
    <property type="entry name" value="Homeodomain-like"/>
    <property type="match status" value="1"/>
</dbReference>
<reference evidence="5" key="2">
    <citation type="submission" date="2021-08" db="EMBL/GenBank/DDBJ databases">
        <authorList>
            <person name="Tani A."/>
            <person name="Ola A."/>
            <person name="Ogura Y."/>
            <person name="Katsura K."/>
            <person name="Hayashi T."/>
        </authorList>
    </citation>
    <scope>NUCLEOTIDE SEQUENCE</scope>
    <source>
        <strain evidence="5">DSM 19015</strain>
    </source>
</reference>
<dbReference type="Pfam" id="PF14525">
    <property type="entry name" value="AraC_binding_2"/>
    <property type="match status" value="1"/>
</dbReference>
<keyword evidence="3" id="KW-0804">Transcription</keyword>
<name>A0ABQ4RUR8_9HYPH</name>
<evidence type="ECO:0000256" key="3">
    <source>
        <dbReference type="ARBA" id="ARBA00023163"/>
    </source>
</evidence>
<dbReference type="PANTHER" id="PTHR46796">
    <property type="entry name" value="HTH-TYPE TRANSCRIPTIONAL ACTIVATOR RHAS-RELATED"/>
    <property type="match status" value="1"/>
</dbReference>